<sequence>MGQDGRGDAALDEIDGLVELGCEGQRQAKLTLRVEGRLVVVAELGSLSLPPESLAKASFDSRQLQDVARKGMFKDLQHLLLEKAGFHLASVFPECRR</sequence>
<evidence type="ECO:0000313" key="1">
    <source>
        <dbReference type="EMBL" id="KAF4958109.1"/>
    </source>
</evidence>
<dbReference type="AlphaFoldDB" id="A0A8H4THY8"/>
<accession>A0A8H4THY8</accession>
<organism evidence="1 2">
    <name type="scientific">Fusarium gaditjirri</name>
    <dbReference type="NCBI Taxonomy" id="282569"/>
    <lineage>
        <taxon>Eukaryota</taxon>
        <taxon>Fungi</taxon>
        <taxon>Dikarya</taxon>
        <taxon>Ascomycota</taxon>
        <taxon>Pezizomycotina</taxon>
        <taxon>Sordariomycetes</taxon>
        <taxon>Hypocreomycetidae</taxon>
        <taxon>Hypocreales</taxon>
        <taxon>Nectriaceae</taxon>
        <taxon>Fusarium</taxon>
        <taxon>Fusarium nisikadoi species complex</taxon>
    </lineage>
</organism>
<reference evidence="1" key="2">
    <citation type="submission" date="2020-05" db="EMBL/GenBank/DDBJ databases">
        <authorList>
            <person name="Kim H.-S."/>
            <person name="Proctor R.H."/>
            <person name="Brown D.W."/>
        </authorList>
    </citation>
    <scope>NUCLEOTIDE SEQUENCE</scope>
    <source>
        <strain evidence="1">NRRL 45417</strain>
    </source>
</reference>
<dbReference type="EMBL" id="JABFAI010000057">
    <property type="protein sequence ID" value="KAF4958109.1"/>
    <property type="molecule type" value="Genomic_DNA"/>
</dbReference>
<evidence type="ECO:0000313" key="2">
    <source>
        <dbReference type="Proteomes" id="UP000604273"/>
    </source>
</evidence>
<protein>
    <submittedName>
        <fullName evidence="1">Uncharacterized protein</fullName>
    </submittedName>
</protein>
<gene>
    <name evidence="1" type="ORF">FGADI_2667</name>
</gene>
<comment type="caution">
    <text evidence="1">The sequence shown here is derived from an EMBL/GenBank/DDBJ whole genome shotgun (WGS) entry which is preliminary data.</text>
</comment>
<reference evidence="1" key="1">
    <citation type="journal article" date="2020" name="BMC Genomics">
        <title>Correction to: Identification and distribution of gene clusters required for synthesis of sphingolipid metabolism inhibitors in diverse species of the filamentous fungus Fusarium.</title>
        <authorList>
            <person name="Kim H.S."/>
            <person name="Lohmar J.M."/>
            <person name="Busman M."/>
            <person name="Brown D.W."/>
            <person name="Naumann T.A."/>
            <person name="Divon H.H."/>
            <person name="Lysoe E."/>
            <person name="Uhlig S."/>
            <person name="Proctor R.H."/>
        </authorList>
    </citation>
    <scope>NUCLEOTIDE SEQUENCE</scope>
    <source>
        <strain evidence="1">NRRL 45417</strain>
    </source>
</reference>
<keyword evidence="2" id="KW-1185">Reference proteome</keyword>
<proteinExistence type="predicted"/>
<name>A0A8H4THY8_9HYPO</name>
<dbReference type="Proteomes" id="UP000604273">
    <property type="component" value="Unassembled WGS sequence"/>
</dbReference>